<dbReference type="InterPro" id="IPR013325">
    <property type="entry name" value="RNA_pol_sigma_r2"/>
</dbReference>
<dbReference type="SUPFAM" id="SSF88946">
    <property type="entry name" value="Sigma2 domain of RNA polymerase sigma factors"/>
    <property type="match status" value="1"/>
</dbReference>
<dbReference type="AlphaFoldDB" id="A0A939C3F4"/>
<dbReference type="SUPFAM" id="SSF88659">
    <property type="entry name" value="Sigma3 and sigma4 domains of RNA polymerase sigma factors"/>
    <property type="match status" value="1"/>
</dbReference>
<comment type="caution">
    <text evidence="8">The sequence shown here is derived from an EMBL/GenBank/DDBJ whole genome shotgun (WGS) entry which is preliminary data.</text>
</comment>
<dbReference type="EMBL" id="JAERWL010000011">
    <property type="protein sequence ID" value="MBM9477585.1"/>
    <property type="molecule type" value="Genomic_DNA"/>
</dbReference>
<reference evidence="8" key="1">
    <citation type="submission" date="2021-01" db="EMBL/GenBank/DDBJ databases">
        <title>KCTC 19127 draft genome.</title>
        <authorList>
            <person name="An D."/>
        </authorList>
    </citation>
    <scope>NUCLEOTIDE SEQUENCE</scope>
    <source>
        <strain evidence="8">KCTC 19127</strain>
    </source>
</reference>
<sequence>MTARDEQWFTRLFDAHAVAVHRFVARRADRSDVEDLTADVLTVAWRRRADIPAGAELPWLYRTAGFVVANHHRKARPTPLAVVPDDGDPETPQWSDGGDDLRRVMADLSPRDQRILLLSAWDGLSGDDLAAVLEISRGGAAAALSRARTRLQQAWDRVDAAG</sequence>
<evidence type="ECO:0000256" key="3">
    <source>
        <dbReference type="ARBA" id="ARBA00023082"/>
    </source>
</evidence>
<evidence type="ECO:0000259" key="6">
    <source>
        <dbReference type="Pfam" id="PF04542"/>
    </source>
</evidence>
<dbReference type="PANTHER" id="PTHR43133:SF25">
    <property type="entry name" value="RNA POLYMERASE SIGMA FACTOR RFAY-RELATED"/>
    <property type="match status" value="1"/>
</dbReference>
<dbReference type="GO" id="GO:0016987">
    <property type="term" value="F:sigma factor activity"/>
    <property type="evidence" value="ECO:0007669"/>
    <property type="project" value="UniProtKB-KW"/>
</dbReference>
<dbReference type="InterPro" id="IPR013324">
    <property type="entry name" value="RNA_pol_sigma_r3/r4-like"/>
</dbReference>
<dbReference type="InterPro" id="IPR013249">
    <property type="entry name" value="RNA_pol_sigma70_r4_t2"/>
</dbReference>
<accession>A0A939C3F4</accession>
<dbReference type="InterPro" id="IPR036388">
    <property type="entry name" value="WH-like_DNA-bd_sf"/>
</dbReference>
<name>A0A939C3F4_9ACTN</name>
<evidence type="ECO:0000313" key="9">
    <source>
        <dbReference type="Proteomes" id="UP000663801"/>
    </source>
</evidence>
<feature type="domain" description="RNA polymerase sigma-70 region 2" evidence="6">
    <location>
        <begin position="12"/>
        <end position="76"/>
    </location>
</feature>
<protein>
    <submittedName>
        <fullName evidence="8">Sigma-70 family RNA polymerase sigma factor</fullName>
    </submittedName>
</protein>
<comment type="similarity">
    <text evidence="1">Belongs to the sigma-70 factor family. ECF subfamily.</text>
</comment>
<evidence type="ECO:0000259" key="7">
    <source>
        <dbReference type="Pfam" id="PF08281"/>
    </source>
</evidence>
<evidence type="ECO:0000256" key="5">
    <source>
        <dbReference type="SAM" id="MobiDB-lite"/>
    </source>
</evidence>
<dbReference type="Pfam" id="PF04542">
    <property type="entry name" value="Sigma70_r2"/>
    <property type="match status" value="1"/>
</dbReference>
<proteinExistence type="inferred from homology"/>
<keyword evidence="3" id="KW-0731">Sigma factor</keyword>
<dbReference type="GO" id="GO:0006352">
    <property type="term" value="P:DNA-templated transcription initiation"/>
    <property type="evidence" value="ECO:0007669"/>
    <property type="project" value="InterPro"/>
</dbReference>
<feature type="region of interest" description="Disordered" evidence="5">
    <location>
        <begin position="78"/>
        <end position="98"/>
    </location>
</feature>
<dbReference type="Proteomes" id="UP000663801">
    <property type="component" value="Unassembled WGS sequence"/>
</dbReference>
<dbReference type="InterPro" id="IPR014284">
    <property type="entry name" value="RNA_pol_sigma-70_dom"/>
</dbReference>
<evidence type="ECO:0000256" key="4">
    <source>
        <dbReference type="ARBA" id="ARBA00023163"/>
    </source>
</evidence>
<evidence type="ECO:0000313" key="8">
    <source>
        <dbReference type="EMBL" id="MBM9477585.1"/>
    </source>
</evidence>
<dbReference type="PANTHER" id="PTHR43133">
    <property type="entry name" value="RNA POLYMERASE ECF-TYPE SIGMA FACTO"/>
    <property type="match status" value="1"/>
</dbReference>
<evidence type="ECO:0000256" key="2">
    <source>
        <dbReference type="ARBA" id="ARBA00023015"/>
    </source>
</evidence>
<organism evidence="8 9">
    <name type="scientific">Nakamurella flavida</name>
    <dbReference type="NCBI Taxonomy" id="363630"/>
    <lineage>
        <taxon>Bacteria</taxon>
        <taxon>Bacillati</taxon>
        <taxon>Actinomycetota</taxon>
        <taxon>Actinomycetes</taxon>
        <taxon>Nakamurellales</taxon>
        <taxon>Nakamurellaceae</taxon>
        <taxon>Nakamurella</taxon>
    </lineage>
</organism>
<dbReference type="Gene3D" id="1.10.1740.10">
    <property type="match status" value="1"/>
</dbReference>
<gene>
    <name evidence="8" type="ORF">JL107_14130</name>
</gene>
<dbReference type="InterPro" id="IPR039425">
    <property type="entry name" value="RNA_pol_sigma-70-like"/>
</dbReference>
<keyword evidence="4" id="KW-0804">Transcription</keyword>
<evidence type="ECO:0000256" key="1">
    <source>
        <dbReference type="ARBA" id="ARBA00010641"/>
    </source>
</evidence>
<dbReference type="RefSeq" id="WP_205257707.1">
    <property type="nucleotide sequence ID" value="NZ_BAAAPV010000005.1"/>
</dbReference>
<dbReference type="GO" id="GO:0003677">
    <property type="term" value="F:DNA binding"/>
    <property type="evidence" value="ECO:0007669"/>
    <property type="project" value="InterPro"/>
</dbReference>
<keyword evidence="2" id="KW-0805">Transcription regulation</keyword>
<keyword evidence="9" id="KW-1185">Reference proteome</keyword>
<dbReference type="Pfam" id="PF08281">
    <property type="entry name" value="Sigma70_r4_2"/>
    <property type="match status" value="1"/>
</dbReference>
<dbReference type="Gene3D" id="1.10.10.10">
    <property type="entry name" value="Winged helix-like DNA-binding domain superfamily/Winged helix DNA-binding domain"/>
    <property type="match status" value="1"/>
</dbReference>
<dbReference type="NCBIfam" id="TIGR02937">
    <property type="entry name" value="sigma70-ECF"/>
    <property type="match status" value="1"/>
</dbReference>
<feature type="domain" description="RNA polymerase sigma factor 70 region 4 type 2" evidence="7">
    <location>
        <begin position="100"/>
        <end position="151"/>
    </location>
</feature>
<dbReference type="InterPro" id="IPR007627">
    <property type="entry name" value="RNA_pol_sigma70_r2"/>
</dbReference>